<dbReference type="EMBL" id="JBBNAG010000012">
    <property type="protein sequence ID" value="KAK9088673.1"/>
    <property type="molecule type" value="Genomic_DNA"/>
</dbReference>
<protein>
    <submittedName>
        <fullName evidence="1">Uncharacterized protein</fullName>
    </submittedName>
</protein>
<name>A0AAP0EG09_9MAGN</name>
<comment type="caution">
    <text evidence="1">The sequence shown here is derived from an EMBL/GenBank/DDBJ whole genome shotgun (WGS) entry which is preliminary data.</text>
</comment>
<dbReference type="Proteomes" id="UP001419268">
    <property type="component" value="Unassembled WGS sequence"/>
</dbReference>
<evidence type="ECO:0000313" key="1">
    <source>
        <dbReference type="EMBL" id="KAK9088673.1"/>
    </source>
</evidence>
<gene>
    <name evidence="1" type="ORF">Scep_027755</name>
</gene>
<evidence type="ECO:0000313" key="2">
    <source>
        <dbReference type="Proteomes" id="UP001419268"/>
    </source>
</evidence>
<organism evidence="1 2">
    <name type="scientific">Stephania cephalantha</name>
    <dbReference type="NCBI Taxonomy" id="152367"/>
    <lineage>
        <taxon>Eukaryota</taxon>
        <taxon>Viridiplantae</taxon>
        <taxon>Streptophyta</taxon>
        <taxon>Embryophyta</taxon>
        <taxon>Tracheophyta</taxon>
        <taxon>Spermatophyta</taxon>
        <taxon>Magnoliopsida</taxon>
        <taxon>Ranunculales</taxon>
        <taxon>Menispermaceae</taxon>
        <taxon>Menispermoideae</taxon>
        <taxon>Cissampelideae</taxon>
        <taxon>Stephania</taxon>
    </lineage>
</organism>
<dbReference type="AlphaFoldDB" id="A0AAP0EG09"/>
<sequence>MFWMSALPNITKSSMNNIWDMDDAFAFNLNPLKVSSLSFSRIICVRASVHNTKMQGRVGLLA</sequence>
<reference evidence="1 2" key="1">
    <citation type="submission" date="2024-01" db="EMBL/GenBank/DDBJ databases">
        <title>Genome assemblies of Stephania.</title>
        <authorList>
            <person name="Yang L."/>
        </authorList>
    </citation>
    <scope>NUCLEOTIDE SEQUENCE [LARGE SCALE GENOMIC DNA]</scope>
    <source>
        <strain evidence="1">JXDWG</strain>
        <tissue evidence="1">Leaf</tissue>
    </source>
</reference>
<accession>A0AAP0EG09</accession>
<keyword evidence="2" id="KW-1185">Reference proteome</keyword>
<proteinExistence type="predicted"/>